<accession>A0AAV4PQH2</accession>
<protein>
    <submittedName>
        <fullName evidence="1">Uncharacterized protein</fullName>
    </submittedName>
</protein>
<dbReference type="Proteomes" id="UP001054837">
    <property type="component" value="Unassembled WGS sequence"/>
</dbReference>
<name>A0AAV4PQH2_9ARAC</name>
<dbReference type="EMBL" id="BPLQ01003322">
    <property type="protein sequence ID" value="GIX99667.1"/>
    <property type="molecule type" value="Genomic_DNA"/>
</dbReference>
<organism evidence="1 2">
    <name type="scientific">Caerostris darwini</name>
    <dbReference type="NCBI Taxonomy" id="1538125"/>
    <lineage>
        <taxon>Eukaryota</taxon>
        <taxon>Metazoa</taxon>
        <taxon>Ecdysozoa</taxon>
        <taxon>Arthropoda</taxon>
        <taxon>Chelicerata</taxon>
        <taxon>Arachnida</taxon>
        <taxon>Araneae</taxon>
        <taxon>Araneomorphae</taxon>
        <taxon>Entelegynae</taxon>
        <taxon>Araneoidea</taxon>
        <taxon>Araneidae</taxon>
        <taxon>Caerostris</taxon>
    </lineage>
</organism>
<evidence type="ECO:0000313" key="2">
    <source>
        <dbReference type="Proteomes" id="UP001054837"/>
    </source>
</evidence>
<proteinExistence type="predicted"/>
<evidence type="ECO:0000313" key="1">
    <source>
        <dbReference type="EMBL" id="GIX99667.1"/>
    </source>
</evidence>
<reference evidence="1 2" key="1">
    <citation type="submission" date="2021-06" db="EMBL/GenBank/DDBJ databases">
        <title>Caerostris darwini draft genome.</title>
        <authorList>
            <person name="Kono N."/>
            <person name="Arakawa K."/>
        </authorList>
    </citation>
    <scope>NUCLEOTIDE SEQUENCE [LARGE SCALE GENOMIC DNA]</scope>
</reference>
<gene>
    <name evidence="1" type="ORF">CDAR_487751</name>
</gene>
<keyword evidence="2" id="KW-1185">Reference proteome</keyword>
<dbReference type="AlphaFoldDB" id="A0AAV4PQH2"/>
<sequence length="144" mass="15865">MNSAENGILQDEFASMSSFSHFVQRKDFPADTFIVPSPGIDMETFSSETLFNFQSKLPCSKPFIKSLNKAISIHFLATLLATTFKSLETAVLHLPRLAADCGWKDLAKSIAASSGVLWPQAFLWRCPFAERILVGENKSGSTES</sequence>
<comment type="caution">
    <text evidence="1">The sequence shown here is derived from an EMBL/GenBank/DDBJ whole genome shotgun (WGS) entry which is preliminary data.</text>
</comment>